<dbReference type="AlphaFoldDB" id="A0A9N9VQ65"/>
<gene>
    <name evidence="2" type="ORF">CRHIZ90672A_00001815</name>
</gene>
<dbReference type="Proteomes" id="UP000696573">
    <property type="component" value="Unassembled WGS sequence"/>
</dbReference>
<evidence type="ECO:0000313" key="3">
    <source>
        <dbReference type="Proteomes" id="UP000696573"/>
    </source>
</evidence>
<name>A0A9N9VQ65_9HYPO</name>
<dbReference type="EMBL" id="CABFNQ020000730">
    <property type="protein sequence ID" value="CAH0027845.1"/>
    <property type="molecule type" value="Genomic_DNA"/>
</dbReference>
<proteinExistence type="predicted"/>
<evidence type="ECO:0000313" key="2">
    <source>
        <dbReference type="EMBL" id="CAH0027845.1"/>
    </source>
</evidence>
<reference evidence="2" key="1">
    <citation type="submission" date="2021-10" db="EMBL/GenBank/DDBJ databases">
        <authorList>
            <person name="Piombo E."/>
        </authorList>
    </citation>
    <scope>NUCLEOTIDE SEQUENCE</scope>
</reference>
<protein>
    <submittedName>
        <fullName evidence="2">Uncharacterized protein</fullName>
    </submittedName>
</protein>
<organism evidence="2 3">
    <name type="scientific">Clonostachys rhizophaga</name>
    <dbReference type="NCBI Taxonomy" id="160324"/>
    <lineage>
        <taxon>Eukaryota</taxon>
        <taxon>Fungi</taxon>
        <taxon>Dikarya</taxon>
        <taxon>Ascomycota</taxon>
        <taxon>Pezizomycotina</taxon>
        <taxon>Sordariomycetes</taxon>
        <taxon>Hypocreomycetidae</taxon>
        <taxon>Hypocreales</taxon>
        <taxon>Bionectriaceae</taxon>
        <taxon>Clonostachys</taxon>
    </lineage>
</organism>
<accession>A0A9N9VQ65</accession>
<feature type="compositionally biased region" description="Basic and acidic residues" evidence="1">
    <location>
        <begin position="28"/>
        <end position="43"/>
    </location>
</feature>
<keyword evidence="3" id="KW-1185">Reference proteome</keyword>
<evidence type="ECO:0000256" key="1">
    <source>
        <dbReference type="SAM" id="MobiDB-lite"/>
    </source>
</evidence>
<sequence length="98" mass="10776">MFVVPFWVLGTPPKERVNQNQEEQVDASSRDGHKGNERRKSDEGSGVDIGRVSRWQAPPKWVKVGAVMAVREPAIAEAGGEEEIGVPRWGAANELVLK</sequence>
<feature type="region of interest" description="Disordered" evidence="1">
    <location>
        <begin position="14"/>
        <end position="52"/>
    </location>
</feature>
<comment type="caution">
    <text evidence="2">The sequence shown here is derived from an EMBL/GenBank/DDBJ whole genome shotgun (WGS) entry which is preliminary data.</text>
</comment>